<dbReference type="EMBL" id="JABAYA010000046">
    <property type="protein sequence ID" value="KAF7727935.1"/>
    <property type="molecule type" value="Genomic_DNA"/>
</dbReference>
<protein>
    <submittedName>
        <fullName evidence="1">Uncharacterized protein</fullName>
    </submittedName>
</protein>
<dbReference type="Proteomes" id="UP000605846">
    <property type="component" value="Unassembled WGS sequence"/>
</dbReference>
<keyword evidence="2" id="KW-1185">Reference proteome</keyword>
<gene>
    <name evidence="1" type="ORF">EC973_006823</name>
</gene>
<sequence length="174" mass="19536">MPKFLQKVIAKLEPIVTINNLLLSQDMPLKTLSTSFPNVHTLLLADLDKDMDTLPVWLWSQQTFVNLGPSATKLWNTIVNHQACCRENIMNERGGFVVWFLASKPLAIEQAFSALIRFAVGKGRPRYADGLGYDKDGEERLIMEASGGQHHEDIQKTIGDSIKQLSSMISMLKH</sequence>
<reference evidence="1" key="1">
    <citation type="submission" date="2020-01" db="EMBL/GenBank/DDBJ databases">
        <title>Genome Sequencing of Three Apophysomyces-Like Fungal Strains Confirms a Novel Fungal Genus in the Mucoromycota with divergent Burkholderia-like Endosymbiotic Bacteria.</title>
        <authorList>
            <person name="Stajich J.E."/>
            <person name="Macias A.M."/>
            <person name="Carter-House D."/>
            <person name="Lovett B."/>
            <person name="Kasson L.R."/>
            <person name="Berry K."/>
            <person name="Grigoriev I."/>
            <person name="Chang Y."/>
            <person name="Spatafora J."/>
            <person name="Kasson M.T."/>
        </authorList>
    </citation>
    <scope>NUCLEOTIDE SEQUENCE</scope>
    <source>
        <strain evidence="1">NRRL A-21654</strain>
    </source>
</reference>
<accession>A0A8H7BQH6</accession>
<name>A0A8H7BQH6_9FUNG</name>
<dbReference type="AlphaFoldDB" id="A0A8H7BQH6"/>
<comment type="caution">
    <text evidence="1">The sequence shown here is derived from an EMBL/GenBank/DDBJ whole genome shotgun (WGS) entry which is preliminary data.</text>
</comment>
<dbReference type="OrthoDB" id="2404656at2759"/>
<evidence type="ECO:0000313" key="1">
    <source>
        <dbReference type="EMBL" id="KAF7727935.1"/>
    </source>
</evidence>
<evidence type="ECO:0000313" key="2">
    <source>
        <dbReference type="Proteomes" id="UP000605846"/>
    </source>
</evidence>
<proteinExistence type="predicted"/>
<organism evidence="1 2">
    <name type="scientific">Apophysomyces ossiformis</name>
    <dbReference type="NCBI Taxonomy" id="679940"/>
    <lineage>
        <taxon>Eukaryota</taxon>
        <taxon>Fungi</taxon>
        <taxon>Fungi incertae sedis</taxon>
        <taxon>Mucoromycota</taxon>
        <taxon>Mucoromycotina</taxon>
        <taxon>Mucoromycetes</taxon>
        <taxon>Mucorales</taxon>
        <taxon>Mucorineae</taxon>
        <taxon>Mucoraceae</taxon>
        <taxon>Apophysomyces</taxon>
    </lineage>
</organism>